<keyword evidence="1" id="KW-1133">Transmembrane helix</keyword>
<reference evidence="2" key="1">
    <citation type="submission" date="2018-05" db="EMBL/GenBank/DDBJ databases">
        <authorList>
            <person name="Lanie J.A."/>
            <person name="Ng W.-L."/>
            <person name="Kazmierczak K.M."/>
            <person name="Andrzejewski T.M."/>
            <person name="Davidsen T.M."/>
            <person name="Wayne K.J."/>
            <person name="Tettelin H."/>
            <person name="Glass J.I."/>
            <person name="Rusch D."/>
            <person name="Podicherti R."/>
            <person name="Tsui H.-C.T."/>
            <person name="Winkler M.E."/>
        </authorList>
    </citation>
    <scope>NUCLEOTIDE SEQUENCE</scope>
</reference>
<name>A0A382M0Q8_9ZZZZ</name>
<gene>
    <name evidence="2" type="ORF">METZ01_LOCUS294379</name>
</gene>
<feature type="non-terminal residue" evidence="2">
    <location>
        <position position="1"/>
    </location>
</feature>
<feature type="transmembrane region" description="Helical" evidence="1">
    <location>
        <begin position="21"/>
        <end position="40"/>
    </location>
</feature>
<protein>
    <submittedName>
        <fullName evidence="2">Uncharacterized protein</fullName>
    </submittedName>
</protein>
<feature type="transmembrane region" description="Helical" evidence="1">
    <location>
        <begin position="47"/>
        <end position="66"/>
    </location>
</feature>
<feature type="transmembrane region" description="Helical" evidence="1">
    <location>
        <begin position="72"/>
        <end position="91"/>
    </location>
</feature>
<keyword evidence="1" id="KW-0812">Transmembrane</keyword>
<evidence type="ECO:0000256" key="1">
    <source>
        <dbReference type="SAM" id="Phobius"/>
    </source>
</evidence>
<organism evidence="2">
    <name type="scientific">marine metagenome</name>
    <dbReference type="NCBI Taxonomy" id="408172"/>
    <lineage>
        <taxon>unclassified sequences</taxon>
        <taxon>metagenomes</taxon>
        <taxon>ecological metagenomes</taxon>
    </lineage>
</organism>
<dbReference type="EMBL" id="UINC01089981">
    <property type="protein sequence ID" value="SVC41525.1"/>
    <property type="molecule type" value="Genomic_DNA"/>
</dbReference>
<evidence type="ECO:0000313" key="2">
    <source>
        <dbReference type="EMBL" id="SVC41525.1"/>
    </source>
</evidence>
<sequence length="98" mass="10590">AFLIIPLIGALYLAGPPFERLFPISYCLAALWMALTFSRARKSGHLIIGKTIGPLLAGICLIDLAILNSMHLVSFSIIGLFLVFFAVALTAQRFVPAT</sequence>
<keyword evidence="1" id="KW-0472">Membrane</keyword>
<proteinExistence type="predicted"/>
<accession>A0A382M0Q8</accession>
<dbReference type="AlphaFoldDB" id="A0A382M0Q8"/>